<dbReference type="EMBL" id="OY726394">
    <property type="protein sequence ID" value="CAJ1492999.1"/>
    <property type="molecule type" value="Genomic_DNA"/>
</dbReference>
<sequence>MIRRLGILAALVVVLLAGCPNKAPWAPSLPPAFGARVGDGQLQVWTGSPCVGITRVAFYFTPSRAELVLTSTEGVNLDHLSLGGPYPPGLTVSQPLPPDFQWRNEKTLDLFTSGGASRWGTSVDLAAVIEGSEQHPDDTYWFRHVGWLNPAEVAEQDGKTFLGICTADPAKEDGGR</sequence>
<gene>
    <name evidence="1" type="ORF">MU0083_000060</name>
</gene>
<evidence type="ECO:0000313" key="2">
    <source>
        <dbReference type="Proteomes" id="UP001190336"/>
    </source>
</evidence>
<name>A0ABN9MQ79_9MYCO</name>
<dbReference type="PROSITE" id="PS51257">
    <property type="entry name" value="PROKAR_LIPOPROTEIN"/>
    <property type="match status" value="1"/>
</dbReference>
<accession>A0ABN9MQ79</accession>
<dbReference type="RefSeq" id="WP_308474732.1">
    <property type="nucleotide sequence ID" value="NZ_OY726394.1"/>
</dbReference>
<protein>
    <submittedName>
        <fullName evidence="1">Uncharacterized protein</fullName>
    </submittedName>
</protein>
<keyword evidence="2" id="KW-1185">Reference proteome</keyword>
<reference evidence="1 2" key="1">
    <citation type="submission" date="2023-08" db="EMBL/GenBank/DDBJ databases">
        <authorList>
            <person name="Folkvardsen B D."/>
            <person name="Norman A."/>
        </authorList>
    </citation>
    <scope>NUCLEOTIDE SEQUENCE [LARGE SCALE GENOMIC DNA]</scope>
    <source>
        <strain evidence="1 2">Mu0083</strain>
    </source>
</reference>
<organism evidence="1 2">
    <name type="scientific">[Mycobacterium] kokjensenii</name>
    <dbReference type="NCBI Taxonomy" id="3064287"/>
    <lineage>
        <taxon>Bacteria</taxon>
        <taxon>Bacillati</taxon>
        <taxon>Actinomycetota</taxon>
        <taxon>Actinomycetes</taxon>
        <taxon>Mycobacteriales</taxon>
        <taxon>Mycobacteriaceae</taxon>
        <taxon>Mycolicibacter</taxon>
    </lineage>
</organism>
<proteinExistence type="predicted"/>
<evidence type="ECO:0000313" key="1">
    <source>
        <dbReference type="EMBL" id="CAJ1492999.1"/>
    </source>
</evidence>
<dbReference type="Proteomes" id="UP001190336">
    <property type="component" value="Chromosome"/>
</dbReference>